<dbReference type="OrthoDB" id="4427099at2"/>
<keyword evidence="4 6" id="KW-0472">Membrane</keyword>
<dbReference type="AlphaFoldDB" id="A0A386ZDR9"/>
<keyword evidence="9" id="KW-1185">Reference proteome</keyword>
<gene>
    <name evidence="8" type="ORF">D7D52_16870</name>
</gene>
<evidence type="ECO:0000256" key="4">
    <source>
        <dbReference type="ARBA" id="ARBA00023136"/>
    </source>
</evidence>
<dbReference type="GO" id="GO:0005886">
    <property type="term" value="C:plasma membrane"/>
    <property type="evidence" value="ECO:0007669"/>
    <property type="project" value="InterPro"/>
</dbReference>
<evidence type="ECO:0000259" key="7">
    <source>
        <dbReference type="Pfam" id="PF06305"/>
    </source>
</evidence>
<evidence type="ECO:0000256" key="1">
    <source>
        <dbReference type="ARBA" id="ARBA00022475"/>
    </source>
</evidence>
<feature type="transmembrane region" description="Helical" evidence="6">
    <location>
        <begin position="73"/>
        <end position="96"/>
    </location>
</feature>
<evidence type="ECO:0000313" key="9">
    <source>
        <dbReference type="Proteomes" id="UP000267164"/>
    </source>
</evidence>
<keyword evidence="2 6" id="KW-0812">Transmembrane</keyword>
<name>A0A386ZDR9_9NOCA</name>
<dbReference type="EMBL" id="CP032568">
    <property type="protein sequence ID" value="AYF75264.1"/>
    <property type="molecule type" value="Genomic_DNA"/>
</dbReference>
<dbReference type="InterPro" id="IPR010445">
    <property type="entry name" value="LapA_dom"/>
</dbReference>
<evidence type="ECO:0000256" key="2">
    <source>
        <dbReference type="ARBA" id="ARBA00022692"/>
    </source>
</evidence>
<keyword evidence="1" id="KW-1003">Cell membrane</keyword>
<feature type="transmembrane region" description="Helical" evidence="6">
    <location>
        <begin position="32"/>
        <end position="53"/>
    </location>
</feature>
<dbReference type="RefSeq" id="WP_120737598.1">
    <property type="nucleotide sequence ID" value="NZ_CP032568.1"/>
</dbReference>
<feature type="domain" description="Lipopolysaccharide assembly protein A" evidence="7">
    <location>
        <begin position="54"/>
        <end position="105"/>
    </location>
</feature>
<dbReference type="Pfam" id="PF06305">
    <property type="entry name" value="LapA_dom"/>
    <property type="match status" value="1"/>
</dbReference>
<evidence type="ECO:0000313" key="8">
    <source>
        <dbReference type="EMBL" id="AYF75264.1"/>
    </source>
</evidence>
<dbReference type="Proteomes" id="UP000267164">
    <property type="component" value="Chromosome"/>
</dbReference>
<proteinExistence type="predicted"/>
<protein>
    <submittedName>
        <fullName evidence="8">DUF1049 domain-containing protein</fullName>
    </submittedName>
</protein>
<dbReference type="KEGG" id="nyu:D7D52_16870"/>
<reference evidence="8 9" key="1">
    <citation type="submission" date="2018-09" db="EMBL/GenBank/DDBJ databases">
        <title>Nocardia yunnanensis sp. nov., an actinomycete isolated from a soil sample.</title>
        <authorList>
            <person name="Zhang J."/>
        </authorList>
    </citation>
    <scope>NUCLEOTIDE SEQUENCE [LARGE SCALE GENOMIC DNA]</scope>
    <source>
        <strain evidence="8 9">CFHS0054</strain>
    </source>
</reference>
<keyword evidence="3 6" id="KW-1133">Transmembrane helix</keyword>
<evidence type="ECO:0000256" key="6">
    <source>
        <dbReference type="SAM" id="Phobius"/>
    </source>
</evidence>
<accession>A0A386ZDR9</accession>
<evidence type="ECO:0000256" key="5">
    <source>
        <dbReference type="SAM" id="MobiDB-lite"/>
    </source>
</evidence>
<evidence type="ECO:0000256" key="3">
    <source>
        <dbReference type="ARBA" id="ARBA00022989"/>
    </source>
</evidence>
<feature type="region of interest" description="Disordered" evidence="5">
    <location>
        <begin position="1"/>
        <end position="24"/>
    </location>
</feature>
<sequence length="106" mass="11111">MTTAVPASGADPTPSQGNSKHKGQGALETRAGYAWVGLVIAALIGIALLVFILQNLEQVNVTAFAWDWNLPLGVLVLLSVIAGALFTALIGGYRILQLRRAAKKAT</sequence>
<organism evidence="8 9">
    <name type="scientific">Nocardia yunnanensis</name>
    <dbReference type="NCBI Taxonomy" id="2382165"/>
    <lineage>
        <taxon>Bacteria</taxon>
        <taxon>Bacillati</taxon>
        <taxon>Actinomycetota</taxon>
        <taxon>Actinomycetes</taxon>
        <taxon>Mycobacteriales</taxon>
        <taxon>Nocardiaceae</taxon>
        <taxon>Nocardia</taxon>
    </lineage>
</organism>